<dbReference type="AlphaFoldDB" id="A0A2H4SFP5"/>
<feature type="region of interest" description="Disordered" evidence="11">
    <location>
        <begin position="200"/>
        <end position="230"/>
    </location>
</feature>
<dbReference type="SMART" id="SM00355">
    <property type="entry name" value="ZnF_C2H2"/>
    <property type="match status" value="4"/>
</dbReference>
<evidence type="ECO:0000256" key="9">
    <source>
        <dbReference type="ARBA" id="ARBA00048048"/>
    </source>
</evidence>
<evidence type="ECO:0000256" key="2">
    <source>
        <dbReference type="ARBA" id="ARBA00022679"/>
    </source>
</evidence>
<dbReference type="PROSITE" id="PS50157">
    <property type="entry name" value="ZINC_FINGER_C2H2_2"/>
    <property type="match status" value="2"/>
</dbReference>
<keyword evidence="4 12" id="KW-1133">Transmembrane helix</keyword>
<evidence type="ECO:0000313" key="15">
    <source>
        <dbReference type="Proteomes" id="UP000323067"/>
    </source>
</evidence>
<dbReference type="InterPro" id="IPR013087">
    <property type="entry name" value="Znf_C2H2_type"/>
</dbReference>
<organism evidence="14 15">
    <name type="scientific">Cordyceps militaris</name>
    <name type="common">Caterpillar fungus</name>
    <name type="synonym">Clavaria militaris</name>
    <dbReference type="NCBI Taxonomy" id="73501"/>
    <lineage>
        <taxon>Eukaryota</taxon>
        <taxon>Fungi</taxon>
        <taxon>Dikarya</taxon>
        <taxon>Ascomycota</taxon>
        <taxon>Pezizomycotina</taxon>
        <taxon>Sordariomycetes</taxon>
        <taxon>Hypocreomycetidae</taxon>
        <taxon>Hypocreales</taxon>
        <taxon>Cordycipitaceae</taxon>
        <taxon>Cordyceps</taxon>
    </lineage>
</organism>
<feature type="compositionally biased region" description="Low complexity" evidence="11">
    <location>
        <begin position="200"/>
        <end position="210"/>
    </location>
</feature>
<dbReference type="SUPFAM" id="SSF57667">
    <property type="entry name" value="beta-beta-alpha zinc fingers"/>
    <property type="match status" value="1"/>
</dbReference>
<keyword evidence="6" id="KW-0564">Palmitate</keyword>
<evidence type="ECO:0000256" key="10">
    <source>
        <dbReference type="PROSITE-ProRule" id="PRU00042"/>
    </source>
</evidence>
<sequence>MSSPAPDPEFPCKPCNLVFPSWEQLWDHKSAMRDQGREDHKTCAFCNERFEAAKSELLHVQRSHEPSHNLHCPGCGRGPFIRLAMLVGHIERGQCTGISSQDLIKLRETKLDFHRGLEKRSDGPIKGSFASYMSKIQVSQWIDISEAPSAEKPGQVSEVDFPGLPKSNEMKGPPSEKMTVEQDDQSLLIDLSSDLAVKWQTSTQGKGQTSQKDKSPPETSKSSSVTKWQGSWGTKDIQEALAKDREKGCIARPTLAAEVTRATPEYLADEMDMDDPEHPYFCASNYFCIGMNKYVCPKLGCGKCFDNQPAIIRHLKSPAHGDKSYQCPKCSRIFKSVEAISSHAESAGHCRVRETEHYGAFIDQLTGGIVGVDSSGIERTDTLDSESEHHLEAGRLGDDRMARRWARRLERTCCSIVKYFPLLFVYGLTTWAVFTIVNIGNEDTSIAWLGKTSSAVGITIYLLANWSYTVAVFTPAGSTTTTDGYGLLPTAVQSQRPSTSLTVKSNGELRFCKKCQARKPDRAHHCSTCKRCVLKMDHHCPWLATCVGLRNYKAFLLFLCYTTLLCFYAFAVSGTWVWTQVISGITEEVDNLMPVNYIMLSVMSGIIGIVLAIFTGWHIMLSMRGQTTIECLEKTRYLSPLRRSYNLAHDPHNQFHPVAQQIVDFHAAALPGITAPEEGEEQRWAQDRPGAQYHLPRGPPAQRSYAELERDQSRQRYEEYLDEQDAEKLPSAFDLGWRRNMTHLLGPTPALWFIPVCNTTGDGWVWEASPRWLEACERLRIERERQRQREINAGWGEAGPPPEPPSYYSQPPQQEQQEQQYPPQQRQPSSKADRLLGRDSNLHPDPRSNDNGNTVPLRRLSPRGRTLEQQLEDIDNDIMSSDEEQQEQQPLRPNGGGPARMNSMNSNGSNWGRGGASGMLRGAGQTSKRDDAATGYEDQGVD</sequence>
<feature type="compositionally biased region" description="Polar residues" evidence="11">
    <location>
        <begin position="217"/>
        <end position="230"/>
    </location>
</feature>
<evidence type="ECO:0000256" key="4">
    <source>
        <dbReference type="ARBA" id="ARBA00022989"/>
    </source>
</evidence>
<reference evidence="14 15" key="1">
    <citation type="journal article" date="2017" name="BMC Genomics">
        <title>Chromosome level assembly and secondary metabolite potential of the parasitic fungus Cordyceps militaris.</title>
        <authorList>
            <person name="Kramer G.J."/>
            <person name="Nodwell J.R."/>
        </authorList>
    </citation>
    <scope>NUCLEOTIDE SEQUENCE [LARGE SCALE GENOMIC DNA]</scope>
    <source>
        <strain evidence="14 15">ATCC 34164</strain>
    </source>
</reference>
<feature type="region of interest" description="Disordered" evidence="11">
    <location>
        <begin position="792"/>
        <end position="865"/>
    </location>
</feature>
<feature type="domain" description="C2H2-type" evidence="13">
    <location>
        <begin position="294"/>
        <end position="325"/>
    </location>
</feature>
<feature type="region of interest" description="Disordered" evidence="11">
    <location>
        <begin position="878"/>
        <end position="942"/>
    </location>
</feature>
<proteinExistence type="predicted"/>
<gene>
    <name evidence="14" type="ORF">A9K55_007125</name>
</gene>
<dbReference type="Gene3D" id="3.30.160.60">
    <property type="entry name" value="Classic Zinc Finger"/>
    <property type="match status" value="1"/>
</dbReference>
<dbReference type="PROSITE" id="PS00028">
    <property type="entry name" value="ZINC_FINGER_C2H2_1"/>
    <property type="match status" value="3"/>
</dbReference>
<feature type="transmembrane region" description="Helical" evidence="12">
    <location>
        <begin position="419"/>
        <end position="439"/>
    </location>
</feature>
<keyword evidence="5 12" id="KW-0472">Membrane</keyword>
<accession>A0A2H4SFP5</accession>
<feature type="compositionally biased region" description="Basic and acidic residues" evidence="11">
    <location>
        <begin position="831"/>
        <end position="848"/>
    </location>
</feature>
<keyword evidence="10" id="KW-0862">Zinc</keyword>
<keyword evidence="8" id="KW-0012">Acyltransferase</keyword>
<dbReference type="GO" id="GO:0019706">
    <property type="term" value="F:protein-cysteine S-palmitoyltransferase activity"/>
    <property type="evidence" value="ECO:0007669"/>
    <property type="project" value="UniProtKB-EC"/>
</dbReference>
<dbReference type="PROSITE" id="PS50216">
    <property type="entry name" value="DHHC"/>
    <property type="match status" value="1"/>
</dbReference>
<feature type="transmembrane region" description="Helical" evidence="12">
    <location>
        <begin position="597"/>
        <end position="617"/>
    </location>
</feature>
<dbReference type="Proteomes" id="UP000323067">
    <property type="component" value="Chromosome vii"/>
</dbReference>
<evidence type="ECO:0000256" key="6">
    <source>
        <dbReference type="ARBA" id="ARBA00023139"/>
    </source>
</evidence>
<dbReference type="InterPro" id="IPR039859">
    <property type="entry name" value="PFA4/ZDH16/20/ERF2-like"/>
</dbReference>
<dbReference type="GO" id="GO:0008270">
    <property type="term" value="F:zinc ion binding"/>
    <property type="evidence" value="ECO:0007669"/>
    <property type="project" value="UniProtKB-KW"/>
</dbReference>
<dbReference type="PANTHER" id="PTHR12246">
    <property type="entry name" value="PALMITOYLTRANSFERASE ZDHHC16"/>
    <property type="match status" value="1"/>
</dbReference>
<evidence type="ECO:0000256" key="5">
    <source>
        <dbReference type="ARBA" id="ARBA00023136"/>
    </source>
</evidence>
<dbReference type="InterPro" id="IPR036236">
    <property type="entry name" value="Znf_C2H2_sf"/>
</dbReference>
<keyword evidence="10" id="KW-0479">Metal-binding</keyword>
<dbReference type="VEuPathDB" id="FungiDB:A9K55_007125"/>
<dbReference type="OrthoDB" id="302728at2759"/>
<feature type="region of interest" description="Disordered" evidence="11">
    <location>
        <begin position="690"/>
        <end position="709"/>
    </location>
</feature>
<evidence type="ECO:0000256" key="1">
    <source>
        <dbReference type="ARBA" id="ARBA00004141"/>
    </source>
</evidence>
<keyword evidence="7" id="KW-0449">Lipoprotein</keyword>
<evidence type="ECO:0000313" key="14">
    <source>
        <dbReference type="EMBL" id="ATY61935.1"/>
    </source>
</evidence>
<evidence type="ECO:0000256" key="3">
    <source>
        <dbReference type="ARBA" id="ARBA00022692"/>
    </source>
</evidence>
<name>A0A2H4SFP5_CORMI</name>
<keyword evidence="3 12" id="KW-0812">Transmembrane</keyword>
<protein>
    <submittedName>
        <fullName evidence="14">Palmitoyltransferase PFA3</fullName>
    </submittedName>
</protein>
<dbReference type="VEuPathDB" id="FungiDB:CCM_07896"/>
<evidence type="ECO:0000256" key="11">
    <source>
        <dbReference type="SAM" id="MobiDB-lite"/>
    </source>
</evidence>
<dbReference type="Pfam" id="PF01529">
    <property type="entry name" value="DHHC"/>
    <property type="match status" value="1"/>
</dbReference>
<feature type="domain" description="C2H2-type" evidence="13">
    <location>
        <begin position="325"/>
        <end position="354"/>
    </location>
</feature>
<evidence type="ECO:0000256" key="7">
    <source>
        <dbReference type="ARBA" id="ARBA00023288"/>
    </source>
</evidence>
<evidence type="ECO:0000256" key="12">
    <source>
        <dbReference type="SAM" id="Phobius"/>
    </source>
</evidence>
<feature type="region of interest" description="Disordered" evidence="11">
    <location>
        <begin position="146"/>
        <end position="182"/>
    </location>
</feature>
<keyword evidence="2 14" id="KW-0808">Transferase</keyword>
<comment type="catalytic activity">
    <reaction evidence="9">
        <text>L-cysteinyl-[protein] + hexadecanoyl-CoA = S-hexadecanoyl-L-cysteinyl-[protein] + CoA</text>
        <dbReference type="Rhea" id="RHEA:36683"/>
        <dbReference type="Rhea" id="RHEA-COMP:10131"/>
        <dbReference type="Rhea" id="RHEA-COMP:11032"/>
        <dbReference type="ChEBI" id="CHEBI:29950"/>
        <dbReference type="ChEBI" id="CHEBI:57287"/>
        <dbReference type="ChEBI" id="CHEBI:57379"/>
        <dbReference type="ChEBI" id="CHEBI:74151"/>
        <dbReference type="EC" id="2.3.1.225"/>
    </reaction>
</comment>
<evidence type="ECO:0000256" key="8">
    <source>
        <dbReference type="ARBA" id="ARBA00023315"/>
    </source>
</evidence>
<dbReference type="GO" id="GO:0016020">
    <property type="term" value="C:membrane"/>
    <property type="evidence" value="ECO:0007669"/>
    <property type="project" value="UniProtKB-SubCell"/>
</dbReference>
<dbReference type="VEuPathDB" id="FungiDB:CCM_07895"/>
<feature type="transmembrane region" description="Helical" evidence="12">
    <location>
        <begin position="555"/>
        <end position="577"/>
    </location>
</feature>
<keyword evidence="10" id="KW-0863">Zinc-finger</keyword>
<feature type="compositionally biased region" description="Low complexity" evidence="11">
    <location>
        <begin position="806"/>
        <end position="829"/>
    </location>
</feature>
<feature type="compositionally biased region" description="Low complexity" evidence="11">
    <location>
        <begin position="899"/>
        <end position="910"/>
    </location>
</feature>
<evidence type="ECO:0000259" key="13">
    <source>
        <dbReference type="PROSITE" id="PS50157"/>
    </source>
</evidence>
<dbReference type="InterPro" id="IPR001594">
    <property type="entry name" value="Palmitoyltrfase_DHHC"/>
</dbReference>
<dbReference type="EMBL" id="CP023324">
    <property type="protein sequence ID" value="ATY61935.1"/>
    <property type="molecule type" value="Genomic_DNA"/>
</dbReference>
<comment type="subcellular location">
    <subcellularLocation>
        <location evidence="1">Membrane</location>
        <topology evidence="1">Multi-pass membrane protein</topology>
    </subcellularLocation>
</comment>